<dbReference type="EMBL" id="MU250563">
    <property type="protein sequence ID" value="KAG7441181.1"/>
    <property type="molecule type" value="Genomic_DNA"/>
</dbReference>
<feature type="domain" description="Glutathione S-transferase UstS-like C-terminal" evidence="1">
    <location>
        <begin position="47"/>
        <end position="165"/>
    </location>
</feature>
<dbReference type="RefSeq" id="XP_043034681.1">
    <property type="nucleotide sequence ID" value="XM_043181367.1"/>
</dbReference>
<dbReference type="OrthoDB" id="4951845at2759"/>
<dbReference type="InterPro" id="IPR054416">
    <property type="entry name" value="GST_UstS-like_C"/>
</dbReference>
<keyword evidence="3" id="KW-1185">Reference proteome</keyword>
<dbReference type="Pfam" id="PF22041">
    <property type="entry name" value="GST_C_7"/>
    <property type="match status" value="1"/>
</dbReference>
<organism evidence="2 3">
    <name type="scientific">Guyanagaster necrorhizus</name>
    <dbReference type="NCBI Taxonomy" id="856835"/>
    <lineage>
        <taxon>Eukaryota</taxon>
        <taxon>Fungi</taxon>
        <taxon>Dikarya</taxon>
        <taxon>Basidiomycota</taxon>
        <taxon>Agaricomycotina</taxon>
        <taxon>Agaricomycetes</taxon>
        <taxon>Agaricomycetidae</taxon>
        <taxon>Agaricales</taxon>
        <taxon>Marasmiineae</taxon>
        <taxon>Physalacriaceae</taxon>
        <taxon>Guyanagaster</taxon>
    </lineage>
</organism>
<dbReference type="Proteomes" id="UP000812287">
    <property type="component" value="Unassembled WGS sequence"/>
</dbReference>
<name>A0A9P7VHK4_9AGAR</name>
<protein>
    <recommendedName>
        <fullName evidence="1">Glutathione S-transferase UstS-like C-terminal domain-containing protein</fullName>
    </recommendedName>
</protein>
<proteinExistence type="predicted"/>
<evidence type="ECO:0000259" key="1">
    <source>
        <dbReference type="Pfam" id="PF22041"/>
    </source>
</evidence>
<evidence type="ECO:0000313" key="2">
    <source>
        <dbReference type="EMBL" id="KAG7441181.1"/>
    </source>
</evidence>
<reference evidence="2" key="1">
    <citation type="submission" date="2020-11" db="EMBL/GenBank/DDBJ databases">
        <title>Adaptations for nitrogen fixation in a non-lichenized fungal sporocarp promotes dispersal by wood-feeding termites.</title>
        <authorList>
            <consortium name="DOE Joint Genome Institute"/>
            <person name="Koch R.A."/>
            <person name="Yoon G."/>
            <person name="Arayal U."/>
            <person name="Lail K."/>
            <person name="Amirebrahimi M."/>
            <person name="Labutti K."/>
            <person name="Lipzen A."/>
            <person name="Riley R."/>
            <person name="Barry K."/>
            <person name="Henrissat B."/>
            <person name="Grigoriev I.V."/>
            <person name="Herr J.R."/>
            <person name="Aime M.C."/>
        </authorList>
    </citation>
    <scope>NUCLEOTIDE SEQUENCE</scope>
    <source>
        <strain evidence="2">MCA 3950</strain>
    </source>
</reference>
<evidence type="ECO:0000313" key="3">
    <source>
        <dbReference type="Proteomes" id="UP000812287"/>
    </source>
</evidence>
<accession>A0A9P7VHK4</accession>
<sequence length="234" mass="26168">MVYLPSTASQSSRMTTGAVVSDSPAIAYLDKTYPSSGPVLITARTKTLQLAFLSAVIDSFAPFRPFYAVGIVTEMNEAIAVYFLKTRLGGAAKAEITNGEEREKLWGKAKENLGKMSRWFEGDFIMGSEPCFATTAICAYSLFMRRMVGEESEEWKDIIGGEGIWMVSNYMRSCCRKGRRKRKTRSGKGRRRYSLTSTCTIDLVPVPTPTPLTLYLQSWLYSPFHTFAPKSAWP</sequence>
<comment type="caution">
    <text evidence="2">The sequence shown here is derived from an EMBL/GenBank/DDBJ whole genome shotgun (WGS) entry which is preliminary data.</text>
</comment>
<gene>
    <name evidence="2" type="ORF">BT62DRAFT_553315</name>
</gene>
<dbReference type="Gene3D" id="1.20.1050.10">
    <property type="match status" value="1"/>
</dbReference>
<dbReference type="AlphaFoldDB" id="A0A9P7VHK4"/>
<dbReference type="GeneID" id="66103663"/>